<feature type="compositionally biased region" description="Low complexity" evidence="1">
    <location>
        <begin position="34"/>
        <end position="44"/>
    </location>
</feature>
<reference evidence="3 4" key="1">
    <citation type="submission" date="2016-10" db="EMBL/GenBank/DDBJ databases">
        <authorList>
            <person name="de Groot N.N."/>
        </authorList>
    </citation>
    <scope>NUCLEOTIDE SEQUENCE [LARGE SCALE GENOMIC DNA]</scope>
    <source>
        <strain evidence="3 4">DSM 21019</strain>
    </source>
</reference>
<dbReference type="Proteomes" id="UP000199534">
    <property type="component" value="Unassembled WGS sequence"/>
</dbReference>
<sequence length="670" mass="77296">MKVAHRKLLLSLALLWLTASGAQVVNPTLRQDDSFPQNNNFPNDPNRETRDVGQVITDPNLKITDYKIISHQRDTTFLDTTLTIEKEYRYNFLRQDDFELMPFANIGQPYNRLGADLRRVSPFPGIGASARDPNYIDREEVSYYNVATPTTDLFFKTTLEQGQLLDAMVTTNFSRRTNLSLAFKGFRSRGKYQQEEVTSGNFRATFNHQNKKGTYTMRAHIVAQDILAQENGGLANSEAQFESGDSDFTDRSRLDVRFNNVQNQRNGKRYYLDHSLKLLGKKSDSTVSSSGVYLGHQLTYETQWFQYNQNTNNTAYFGDAIFTPVKDQAYLKTFDNRLSLHWENKYLGKLGGFAQLFDYQYFFRSILITEEQTIPSNLSDSEVLTGAFWEKSFGPISLQAEGGLGLIGDLTDSYLNAHIRMPLGEKFSLDAGIHHSARKPNFNMLLYQSGYVNFNWDNSSSFENEQVQSLFGRLESDRFGTIEARLSTISNFSYFASSATAEQIGEGREREFIRPVQQSDQVSYLRLKYQKEFKFGSWALNNTVLYQEVDQSADVLNLPTLVTRNTLYFSSEVFKKAMYLQTGVTFKYFTSYYMDAYNPLMAEFYVQNQEKLGGFPMLDFFINARVQQTRIYLKAEHFNSFFSQNNFFAAPDYPYRDFVIRFGLVWNFFS</sequence>
<evidence type="ECO:0000313" key="3">
    <source>
        <dbReference type="EMBL" id="SFR40234.1"/>
    </source>
</evidence>
<accession>A0A1I6GDE1</accession>
<gene>
    <name evidence="3" type="ORF">SAMN04490243_1623</name>
</gene>
<feature type="chain" id="PRO_5011676765" evidence="2">
    <location>
        <begin position="23"/>
        <end position="670"/>
    </location>
</feature>
<protein>
    <submittedName>
        <fullName evidence="3">Putative porin</fullName>
    </submittedName>
</protein>
<feature type="signal peptide" evidence="2">
    <location>
        <begin position="1"/>
        <end position="22"/>
    </location>
</feature>
<dbReference type="AlphaFoldDB" id="A0A1I6GDE1"/>
<dbReference type="EMBL" id="FOYQ01000001">
    <property type="protein sequence ID" value="SFR40234.1"/>
    <property type="molecule type" value="Genomic_DNA"/>
</dbReference>
<keyword evidence="2" id="KW-0732">Signal</keyword>
<organism evidence="3 4">
    <name type="scientific">Robiginitalea myxolifaciens</name>
    <dbReference type="NCBI Taxonomy" id="400055"/>
    <lineage>
        <taxon>Bacteria</taxon>
        <taxon>Pseudomonadati</taxon>
        <taxon>Bacteroidota</taxon>
        <taxon>Flavobacteriia</taxon>
        <taxon>Flavobacteriales</taxon>
        <taxon>Flavobacteriaceae</taxon>
        <taxon>Robiginitalea</taxon>
    </lineage>
</organism>
<evidence type="ECO:0000256" key="1">
    <source>
        <dbReference type="SAM" id="MobiDB-lite"/>
    </source>
</evidence>
<dbReference type="RefSeq" id="WP_092981986.1">
    <property type="nucleotide sequence ID" value="NZ_FOYQ01000001.1"/>
</dbReference>
<proteinExistence type="predicted"/>
<feature type="region of interest" description="Disordered" evidence="1">
    <location>
        <begin position="28"/>
        <end position="51"/>
    </location>
</feature>
<evidence type="ECO:0000256" key="2">
    <source>
        <dbReference type="SAM" id="SignalP"/>
    </source>
</evidence>
<dbReference type="STRING" id="400055.SAMN04490243_1623"/>
<keyword evidence="4" id="KW-1185">Reference proteome</keyword>
<dbReference type="Pfam" id="PF14121">
    <property type="entry name" value="Porin_10"/>
    <property type="match status" value="1"/>
</dbReference>
<evidence type="ECO:0000313" key="4">
    <source>
        <dbReference type="Proteomes" id="UP000199534"/>
    </source>
</evidence>
<dbReference type="OrthoDB" id="9812454at2"/>
<name>A0A1I6GDE1_9FLAO</name>
<dbReference type="InterPro" id="IPR025631">
    <property type="entry name" value="Porin_10"/>
</dbReference>